<dbReference type="EMBL" id="JARKIK010004581">
    <property type="protein sequence ID" value="KAK8718694.1"/>
    <property type="molecule type" value="Genomic_DNA"/>
</dbReference>
<reference evidence="3 4" key="1">
    <citation type="journal article" date="2024" name="BMC Genomics">
        <title>Genome assembly of redclaw crayfish (Cherax quadricarinatus) provides insights into its immune adaptation and hypoxia tolerance.</title>
        <authorList>
            <person name="Liu Z."/>
            <person name="Zheng J."/>
            <person name="Li H."/>
            <person name="Fang K."/>
            <person name="Wang S."/>
            <person name="He J."/>
            <person name="Zhou D."/>
            <person name="Weng S."/>
            <person name="Chi M."/>
            <person name="Gu Z."/>
            <person name="He J."/>
            <person name="Li F."/>
            <person name="Wang M."/>
        </authorList>
    </citation>
    <scope>NUCLEOTIDE SEQUENCE [LARGE SCALE GENOMIC DNA]</scope>
    <source>
        <strain evidence="3">ZL_2023a</strain>
    </source>
</reference>
<feature type="domain" description="Stalled ribosome sensor GCN1-like N-terminal" evidence="2">
    <location>
        <begin position="2"/>
        <end position="48"/>
    </location>
</feature>
<proteinExistence type="predicted"/>
<dbReference type="GO" id="GO:0006417">
    <property type="term" value="P:regulation of translation"/>
    <property type="evidence" value="ECO:0007669"/>
    <property type="project" value="TreeGrafter"/>
</dbReference>
<dbReference type="GO" id="GO:0034198">
    <property type="term" value="P:cellular response to amino acid starvation"/>
    <property type="evidence" value="ECO:0007669"/>
    <property type="project" value="TreeGrafter"/>
</dbReference>
<gene>
    <name evidence="3" type="ORF">OTU49_014541</name>
</gene>
<evidence type="ECO:0000313" key="4">
    <source>
        <dbReference type="Proteomes" id="UP001445076"/>
    </source>
</evidence>
<sequence>PLHAKEDQVRDDTVEVCRQLAKQCSDAVAVEAFVKLLFDIFFGSDGKLTVTTQKVSVLQGVEAVGEHSVTGSSSYKLSVTVLEKMMKVLETESHEGTLVQALSALTIWSTKFTTDIPQKLLDFLP</sequence>
<evidence type="ECO:0000259" key="2">
    <source>
        <dbReference type="Pfam" id="PF24993"/>
    </source>
</evidence>
<evidence type="ECO:0000313" key="3">
    <source>
        <dbReference type="EMBL" id="KAK8718694.1"/>
    </source>
</evidence>
<organism evidence="3 4">
    <name type="scientific">Cherax quadricarinatus</name>
    <name type="common">Australian red claw crayfish</name>
    <dbReference type="NCBI Taxonomy" id="27406"/>
    <lineage>
        <taxon>Eukaryota</taxon>
        <taxon>Metazoa</taxon>
        <taxon>Ecdysozoa</taxon>
        <taxon>Arthropoda</taxon>
        <taxon>Crustacea</taxon>
        <taxon>Multicrustacea</taxon>
        <taxon>Malacostraca</taxon>
        <taxon>Eumalacostraca</taxon>
        <taxon>Eucarida</taxon>
        <taxon>Decapoda</taxon>
        <taxon>Pleocyemata</taxon>
        <taxon>Astacidea</taxon>
        <taxon>Parastacoidea</taxon>
        <taxon>Parastacidae</taxon>
        <taxon>Cherax</taxon>
    </lineage>
</organism>
<dbReference type="PANTHER" id="PTHR23346:SF7">
    <property type="entry name" value="STALLED RIBOSOME SENSOR GCN1"/>
    <property type="match status" value="1"/>
</dbReference>
<dbReference type="GO" id="GO:0005829">
    <property type="term" value="C:cytosol"/>
    <property type="evidence" value="ECO:0007669"/>
    <property type="project" value="TreeGrafter"/>
</dbReference>
<dbReference type="GO" id="GO:0019887">
    <property type="term" value="F:protein kinase regulator activity"/>
    <property type="evidence" value="ECO:0007669"/>
    <property type="project" value="TreeGrafter"/>
</dbReference>
<protein>
    <recommendedName>
        <fullName evidence="2">Stalled ribosome sensor GCN1-like N-terminal domain-containing protein</fullName>
    </recommendedName>
</protein>
<evidence type="ECO:0000256" key="1">
    <source>
        <dbReference type="ARBA" id="ARBA00022737"/>
    </source>
</evidence>
<dbReference type="PANTHER" id="PTHR23346">
    <property type="entry name" value="TRANSLATIONAL ACTIVATOR GCN1-RELATED"/>
    <property type="match status" value="1"/>
</dbReference>
<dbReference type="InterPro" id="IPR056810">
    <property type="entry name" value="GNC1-like_N"/>
</dbReference>
<comment type="caution">
    <text evidence="3">The sequence shown here is derived from an EMBL/GenBank/DDBJ whole genome shotgun (WGS) entry which is preliminary data.</text>
</comment>
<keyword evidence="1" id="KW-0677">Repeat</keyword>
<keyword evidence="4" id="KW-1185">Reference proteome</keyword>
<name>A0AAW0VQI2_CHEQU</name>
<feature type="non-terminal residue" evidence="3">
    <location>
        <position position="125"/>
    </location>
</feature>
<dbReference type="AlphaFoldDB" id="A0AAW0VQI2"/>
<accession>A0AAW0VQI2</accession>
<dbReference type="Pfam" id="PF24993">
    <property type="entry name" value="GNC1_N"/>
    <property type="match status" value="1"/>
</dbReference>
<dbReference type="Proteomes" id="UP001445076">
    <property type="component" value="Unassembled WGS sequence"/>
</dbReference>
<feature type="non-terminal residue" evidence="3">
    <location>
        <position position="1"/>
    </location>
</feature>